<sequence>MLIITLDRAEREMRNIARIFRIQMSFNLKSFHFRGEAPAIIYYCNCDYSTKLPFAYTLVVKVRFWLCFVHPVQIDK</sequence>
<evidence type="ECO:0000313" key="2">
    <source>
        <dbReference type="Proteomes" id="UP001627154"/>
    </source>
</evidence>
<proteinExistence type="predicted"/>
<reference evidence="1 2" key="1">
    <citation type="journal article" date="2024" name="bioRxiv">
        <title>A reference genome for Trichogramma kaykai: A tiny desert-dwelling parasitoid wasp with competing sex-ratio distorters.</title>
        <authorList>
            <person name="Culotta J."/>
            <person name="Lindsey A.R."/>
        </authorList>
    </citation>
    <scope>NUCLEOTIDE SEQUENCE [LARGE SCALE GENOMIC DNA]</scope>
    <source>
        <strain evidence="1 2">KSX58</strain>
    </source>
</reference>
<dbReference type="EMBL" id="JBJJXI010000045">
    <property type="protein sequence ID" value="KAL3401616.1"/>
    <property type="molecule type" value="Genomic_DNA"/>
</dbReference>
<accession>A0ABD2X8B0</accession>
<protein>
    <submittedName>
        <fullName evidence="1">Uncharacterized protein</fullName>
    </submittedName>
</protein>
<organism evidence="1 2">
    <name type="scientific">Trichogramma kaykai</name>
    <dbReference type="NCBI Taxonomy" id="54128"/>
    <lineage>
        <taxon>Eukaryota</taxon>
        <taxon>Metazoa</taxon>
        <taxon>Ecdysozoa</taxon>
        <taxon>Arthropoda</taxon>
        <taxon>Hexapoda</taxon>
        <taxon>Insecta</taxon>
        <taxon>Pterygota</taxon>
        <taxon>Neoptera</taxon>
        <taxon>Endopterygota</taxon>
        <taxon>Hymenoptera</taxon>
        <taxon>Apocrita</taxon>
        <taxon>Proctotrupomorpha</taxon>
        <taxon>Chalcidoidea</taxon>
        <taxon>Trichogrammatidae</taxon>
        <taxon>Trichogramma</taxon>
    </lineage>
</organism>
<dbReference type="AlphaFoldDB" id="A0ABD2X8B0"/>
<gene>
    <name evidence="1" type="ORF">TKK_005424</name>
</gene>
<name>A0ABD2X8B0_9HYME</name>
<keyword evidence="2" id="KW-1185">Reference proteome</keyword>
<evidence type="ECO:0000313" key="1">
    <source>
        <dbReference type="EMBL" id="KAL3401616.1"/>
    </source>
</evidence>
<comment type="caution">
    <text evidence="1">The sequence shown here is derived from an EMBL/GenBank/DDBJ whole genome shotgun (WGS) entry which is preliminary data.</text>
</comment>
<dbReference type="Proteomes" id="UP001627154">
    <property type="component" value="Unassembled WGS sequence"/>
</dbReference>